<organism evidence="1">
    <name type="scientific">Escherichia coli</name>
    <dbReference type="NCBI Taxonomy" id="562"/>
    <lineage>
        <taxon>Bacteria</taxon>
        <taxon>Pseudomonadati</taxon>
        <taxon>Pseudomonadota</taxon>
        <taxon>Gammaproteobacteria</taxon>
        <taxon>Enterobacterales</taxon>
        <taxon>Enterobacteriaceae</taxon>
        <taxon>Escherichia</taxon>
    </lineage>
</organism>
<reference evidence="1" key="1">
    <citation type="submission" date="2020-03" db="EMBL/GenBank/DDBJ databases">
        <title>Comparative analysis of multidrug resistant Escherichia coli ST216 isolates from silver gulls in Australia.</title>
        <authorList>
            <person name="Tarabai H."/>
            <person name="Wyrsch E.R."/>
            <person name="Bitar I."/>
            <person name="Djordjevic S.P."/>
            <person name="Dolejska M."/>
        </authorList>
    </citation>
    <scope>NUCLEOTIDE SEQUENCE</scope>
    <source>
        <strain evidence="1">CE1537</strain>
        <plasmid evidence="1">pCE1537-B</plasmid>
    </source>
</reference>
<dbReference type="EMBL" id="MT162140">
    <property type="protein sequence ID" value="QQM12380.1"/>
    <property type="molecule type" value="Genomic_DNA"/>
</dbReference>
<keyword evidence="1" id="KW-0614">Plasmid</keyword>
<protein>
    <submittedName>
        <fullName evidence="1">Uncharacterized protein</fullName>
    </submittedName>
</protein>
<sequence length="47" mass="5496">MFEKSFSMKSLRHASISMSLRSMLSMLSTIESIIDGLFILYQYPYQI</sequence>
<accession>A0A7T7GQE6</accession>
<geneLocation type="plasmid" evidence="1">
    <name>pCE1537-B</name>
</geneLocation>
<dbReference type="AlphaFoldDB" id="A0A7T7GQE6"/>
<name>A0A7T7GQE6_ECOLX</name>
<evidence type="ECO:0000313" key="1">
    <source>
        <dbReference type="EMBL" id="QQM12380.1"/>
    </source>
</evidence>
<proteinExistence type="predicted"/>